<dbReference type="VEuPathDB" id="TrichDB:TVAG_124900"/>
<evidence type="ECO:0000259" key="8">
    <source>
        <dbReference type="PROSITE" id="PS50112"/>
    </source>
</evidence>
<dbReference type="Pfam" id="PF13426">
    <property type="entry name" value="PAS_9"/>
    <property type="match status" value="1"/>
</dbReference>
<dbReference type="Pfam" id="PF00211">
    <property type="entry name" value="Guanylate_cyc"/>
    <property type="match status" value="1"/>
</dbReference>
<dbReference type="PROSITE" id="PS50125">
    <property type="entry name" value="GUANYLATE_CYCLASE_2"/>
    <property type="match status" value="1"/>
</dbReference>
<dbReference type="PROSITE" id="PS50112">
    <property type="entry name" value="PAS"/>
    <property type="match status" value="1"/>
</dbReference>
<reference evidence="10" key="2">
    <citation type="journal article" date="2007" name="Science">
        <title>Draft genome sequence of the sexually transmitted pathogen Trichomonas vaginalis.</title>
        <authorList>
            <person name="Carlton J.M."/>
            <person name="Hirt R.P."/>
            <person name="Silva J.C."/>
            <person name="Delcher A.L."/>
            <person name="Schatz M."/>
            <person name="Zhao Q."/>
            <person name="Wortman J.R."/>
            <person name="Bidwell S.L."/>
            <person name="Alsmark U.C.M."/>
            <person name="Besteiro S."/>
            <person name="Sicheritz-Ponten T."/>
            <person name="Noel C.J."/>
            <person name="Dacks J.B."/>
            <person name="Foster P.G."/>
            <person name="Simillion C."/>
            <person name="Van de Peer Y."/>
            <person name="Miranda-Saavedra D."/>
            <person name="Barton G.J."/>
            <person name="Westrop G.D."/>
            <person name="Mueller S."/>
            <person name="Dessi D."/>
            <person name="Fiori P.L."/>
            <person name="Ren Q."/>
            <person name="Paulsen I."/>
            <person name="Zhang H."/>
            <person name="Bastida-Corcuera F.D."/>
            <person name="Simoes-Barbosa A."/>
            <person name="Brown M.T."/>
            <person name="Hayes R.D."/>
            <person name="Mukherjee M."/>
            <person name="Okumura C.Y."/>
            <person name="Schneider R."/>
            <person name="Smith A.J."/>
            <person name="Vanacova S."/>
            <person name="Villalvazo M."/>
            <person name="Haas B.J."/>
            <person name="Pertea M."/>
            <person name="Feldblyum T.V."/>
            <person name="Utterback T.R."/>
            <person name="Shu C.L."/>
            <person name="Osoegawa K."/>
            <person name="de Jong P.J."/>
            <person name="Hrdy I."/>
            <person name="Horvathova L."/>
            <person name="Zubacova Z."/>
            <person name="Dolezal P."/>
            <person name="Malik S.B."/>
            <person name="Logsdon J.M. Jr."/>
            <person name="Henze K."/>
            <person name="Gupta A."/>
            <person name="Wang C.C."/>
            <person name="Dunne R.L."/>
            <person name="Upcroft J.A."/>
            <person name="Upcroft P."/>
            <person name="White O."/>
            <person name="Salzberg S.L."/>
            <person name="Tang P."/>
            <person name="Chiu C.-H."/>
            <person name="Lee Y.-S."/>
            <person name="Embley T.M."/>
            <person name="Coombs G.H."/>
            <person name="Mottram J.C."/>
            <person name="Tachezy J."/>
            <person name="Fraser-Liggett C.M."/>
            <person name="Johnson P.J."/>
        </authorList>
    </citation>
    <scope>NUCLEOTIDE SEQUENCE [LARGE SCALE GENOMIC DNA]</scope>
    <source>
        <strain evidence="10">G3</strain>
    </source>
</reference>
<dbReference type="InParanoid" id="A2EIJ6"/>
<evidence type="ECO:0000256" key="4">
    <source>
        <dbReference type="ARBA" id="ARBA00022989"/>
    </source>
</evidence>
<dbReference type="GO" id="GO:0005886">
    <property type="term" value="C:plasma membrane"/>
    <property type="evidence" value="ECO:0000318"/>
    <property type="project" value="GO_Central"/>
</dbReference>
<dbReference type="GO" id="GO:0035556">
    <property type="term" value="P:intracellular signal transduction"/>
    <property type="evidence" value="ECO:0007669"/>
    <property type="project" value="InterPro"/>
</dbReference>
<accession>A2EIJ6</accession>
<keyword evidence="4 7" id="KW-1133">Transmembrane helix</keyword>
<dbReference type="SUPFAM" id="SSF55785">
    <property type="entry name" value="PYP-like sensor domain (PAS domain)"/>
    <property type="match status" value="1"/>
</dbReference>
<feature type="transmembrane region" description="Helical" evidence="7">
    <location>
        <begin position="6"/>
        <end position="28"/>
    </location>
</feature>
<dbReference type="InterPro" id="IPR035965">
    <property type="entry name" value="PAS-like_dom_sf"/>
</dbReference>
<comment type="subcellular location">
    <subcellularLocation>
        <location evidence="1">Membrane</location>
    </subcellularLocation>
</comment>
<evidence type="ECO:0000313" key="11">
    <source>
        <dbReference type="Proteomes" id="UP000001542"/>
    </source>
</evidence>
<dbReference type="eggNOG" id="KOG1023">
    <property type="taxonomic scope" value="Eukaryota"/>
</dbReference>
<proteinExistence type="predicted"/>
<keyword evidence="5 7" id="KW-0472">Membrane</keyword>
<reference evidence="10" key="1">
    <citation type="submission" date="2006-10" db="EMBL/GenBank/DDBJ databases">
        <authorList>
            <person name="Amadeo P."/>
            <person name="Zhao Q."/>
            <person name="Wortman J."/>
            <person name="Fraser-Liggett C."/>
            <person name="Carlton J."/>
        </authorList>
    </citation>
    <scope>NUCLEOTIDE SEQUENCE</scope>
    <source>
        <strain evidence="10">G3</strain>
    </source>
</reference>
<dbReference type="InterPro" id="IPR001054">
    <property type="entry name" value="A/G_cyclase"/>
</dbReference>
<evidence type="ECO:0000256" key="7">
    <source>
        <dbReference type="SAM" id="Phobius"/>
    </source>
</evidence>
<sequence>MKSRIIILSCMAGVDLVFFVMVISIYIINRKLTYRAGITILKRFSPYALMNNKIFSKVFLKGKLHDKNEKLSIEGLIFKNASDTILCSNINGTVEVHNNSSSQLFGYTPAQILGQQITLFFSQKSQEIILNKMEMMKSGQASSFVEEDLYALTDSNSEIPVHVTIIGMKKEENDSNINSFVFVFRDQSNLVKQKQQAEEAKAKSEKLLYQILPRDIVLQLNRGEKDISFVVPSGTIIFIDINKFSEYAANLSPQDIMANLSTYFALIDKTAAKYNMVQKIKLIGDIYMAATGLFNPESSPESHADQTVQFAHDCLGALDEVNIKLTSNLQIRIGVNTGGSIIAGVLGTDKPVFDIIGDPINVAARLQSTAEVNRVHISQATYDLLKGFSYQFIQRGETFLKGKGKQMTYYVSLGSTWFGRNNSAHLFKVASAIEN</sequence>
<dbReference type="GO" id="GO:0000166">
    <property type="term" value="F:nucleotide binding"/>
    <property type="evidence" value="ECO:0007669"/>
    <property type="project" value="UniProtKB-KW"/>
</dbReference>
<dbReference type="GO" id="GO:0006182">
    <property type="term" value="P:cGMP biosynthetic process"/>
    <property type="evidence" value="ECO:0000318"/>
    <property type="project" value="GO_Central"/>
</dbReference>
<name>A2EIJ6_TRIV3</name>
<evidence type="ECO:0000313" key="10">
    <source>
        <dbReference type="EMBL" id="EAY07517.1"/>
    </source>
</evidence>
<dbReference type="PANTHER" id="PTHR11920">
    <property type="entry name" value="GUANYLYL CYCLASE"/>
    <property type="match status" value="1"/>
</dbReference>
<feature type="domain" description="Guanylate cyclase" evidence="9">
    <location>
        <begin position="235"/>
        <end position="367"/>
    </location>
</feature>
<dbReference type="InterPro" id="IPR000014">
    <property type="entry name" value="PAS"/>
</dbReference>
<dbReference type="GO" id="GO:0007168">
    <property type="term" value="P:receptor guanylyl cyclase signaling pathway"/>
    <property type="evidence" value="ECO:0000318"/>
    <property type="project" value="GO_Central"/>
</dbReference>
<dbReference type="CDD" id="cd07302">
    <property type="entry name" value="CHD"/>
    <property type="match status" value="1"/>
</dbReference>
<evidence type="ECO:0000256" key="5">
    <source>
        <dbReference type="ARBA" id="ARBA00023136"/>
    </source>
</evidence>
<keyword evidence="11" id="KW-1185">Reference proteome</keyword>
<dbReference type="AlphaFoldDB" id="A2EIJ6"/>
<evidence type="ECO:0000256" key="2">
    <source>
        <dbReference type="ARBA" id="ARBA00022692"/>
    </source>
</evidence>
<organism evidence="10 11">
    <name type="scientific">Trichomonas vaginalis (strain ATCC PRA-98 / G3)</name>
    <dbReference type="NCBI Taxonomy" id="412133"/>
    <lineage>
        <taxon>Eukaryota</taxon>
        <taxon>Metamonada</taxon>
        <taxon>Parabasalia</taxon>
        <taxon>Trichomonadida</taxon>
        <taxon>Trichomonadidae</taxon>
        <taxon>Trichomonas</taxon>
    </lineage>
</organism>
<keyword evidence="3" id="KW-0547">Nucleotide-binding</keyword>
<dbReference type="RefSeq" id="XP_001319740.1">
    <property type="nucleotide sequence ID" value="XM_001319705.1"/>
</dbReference>
<keyword evidence="6" id="KW-0456">Lyase</keyword>
<dbReference type="Gene3D" id="3.30.70.1230">
    <property type="entry name" value="Nucleotide cyclase"/>
    <property type="match status" value="1"/>
</dbReference>
<gene>
    <name evidence="10" type="ORF">TVAG_124900</name>
</gene>
<dbReference type="InterPro" id="IPR029787">
    <property type="entry name" value="Nucleotide_cyclase"/>
</dbReference>
<dbReference type="SMR" id="A2EIJ6"/>
<evidence type="ECO:0000256" key="6">
    <source>
        <dbReference type="ARBA" id="ARBA00023239"/>
    </source>
</evidence>
<dbReference type="OrthoDB" id="60033at2759"/>
<dbReference type="SUPFAM" id="SSF55073">
    <property type="entry name" value="Nucleotide cyclase"/>
    <property type="match status" value="1"/>
</dbReference>
<feature type="domain" description="PAS" evidence="8">
    <location>
        <begin position="77"/>
        <end position="140"/>
    </location>
</feature>
<dbReference type="InterPro" id="IPR050401">
    <property type="entry name" value="Cyclic_nucleotide_synthase"/>
</dbReference>
<keyword evidence="2 7" id="KW-0812">Transmembrane</keyword>
<dbReference type="Proteomes" id="UP000001542">
    <property type="component" value="Unassembled WGS sequence"/>
</dbReference>
<dbReference type="NCBIfam" id="TIGR00229">
    <property type="entry name" value="sensory_box"/>
    <property type="match status" value="1"/>
</dbReference>
<dbReference type="SMART" id="SM00044">
    <property type="entry name" value="CYCc"/>
    <property type="match status" value="1"/>
</dbReference>
<dbReference type="CDD" id="cd00130">
    <property type="entry name" value="PAS"/>
    <property type="match status" value="1"/>
</dbReference>
<dbReference type="EMBL" id="DS113398">
    <property type="protein sequence ID" value="EAY07517.1"/>
    <property type="molecule type" value="Genomic_DNA"/>
</dbReference>
<dbReference type="Gene3D" id="3.30.450.20">
    <property type="entry name" value="PAS domain"/>
    <property type="match status" value="1"/>
</dbReference>
<dbReference type="GO" id="GO:0004383">
    <property type="term" value="F:guanylate cyclase activity"/>
    <property type="evidence" value="ECO:0000318"/>
    <property type="project" value="GO_Central"/>
</dbReference>
<dbReference type="KEGG" id="tva:4765410"/>
<evidence type="ECO:0000259" key="9">
    <source>
        <dbReference type="PROSITE" id="PS50125"/>
    </source>
</evidence>
<evidence type="ECO:0000256" key="1">
    <source>
        <dbReference type="ARBA" id="ARBA00004370"/>
    </source>
</evidence>
<dbReference type="GO" id="GO:0001653">
    <property type="term" value="F:peptide receptor activity"/>
    <property type="evidence" value="ECO:0000318"/>
    <property type="project" value="GO_Central"/>
</dbReference>
<dbReference type="STRING" id="5722.A2EIJ6"/>
<dbReference type="PANTHER" id="PTHR11920:SF335">
    <property type="entry name" value="GUANYLATE CYCLASE"/>
    <property type="match status" value="1"/>
</dbReference>
<evidence type="ECO:0000256" key="3">
    <source>
        <dbReference type="ARBA" id="ARBA00022741"/>
    </source>
</evidence>
<dbReference type="VEuPathDB" id="TrichDB:TVAGG3_0199820"/>
<protein>
    <submittedName>
        <fullName evidence="10">Adenylate and Guanylate cyclase catalytic domain containing protein</fullName>
    </submittedName>
</protein>